<name>A0A3P6TCX0_DIBLA</name>
<dbReference type="EMBL" id="UYRU01044278">
    <property type="protein sequence ID" value="VDK85986.1"/>
    <property type="molecule type" value="Genomic_DNA"/>
</dbReference>
<evidence type="ECO:0000313" key="1">
    <source>
        <dbReference type="EMBL" id="VDK85986.1"/>
    </source>
</evidence>
<accession>A0A3P6TCX0</accession>
<dbReference type="AlphaFoldDB" id="A0A3P6TCX0"/>
<reference evidence="1 2" key="1">
    <citation type="submission" date="2018-11" db="EMBL/GenBank/DDBJ databases">
        <authorList>
            <consortium name="Pathogen Informatics"/>
        </authorList>
    </citation>
    <scope>NUCLEOTIDE SEQUENCE [LARGE SCALE GENOMIC DNA]</scope>
</reference>
<gene>
    <name evidence="1" type="ORF">DILT_LOCUS3799</name>
</gene>
<protein>
    <recommendedName>
        <fullName evidence="3">Iron hydrogenase large subunit C-terminal domain-containing protein</fullName>
    </recommendedName>
</protein>
<sequence length="144" mass="15689">MNFSTALRLNDVDDYIAPAQSCIKPVKVPTSFKPTSITIGDDGSYVATDTDGRRHLLPKAKIDLNDCLACTGCITTAETILISQHSVSTFMEALRPNGVGTRSDFLAHFSSPCLPNVKSAWLYLHSPSSASVRPYRPILLTFLD</sequence>
<dbReference type="InterPro" id="IPR050340">
    <property type="entry name" value="Cytosolic_Fe-S_CAF"/>
</dbReference>
<dbReference type="PANTHER" id="PTHR11615">
    <property type="entry name" value="NITRATE, FORMATE, IRON DEHYDROGENASE"/>
    <property type="match status" value="1"/>
</dbReference>
<organism evidence="1 2">
    <name type="scientific">Dibothriocephalus latus</name>
    <name type="common">Fish tapeworm</name>
    <name type="synonym">Diphyllobothrium latum</name>
    <dbReference type="NCBI Taxonomy" id="60516"/>
    <lineage>
        <taxon>Eukaryota</taxon>
        <taxon>Metazoa</taxon>
        <taxon>Spiralia</taxon>
        <taxon>Lophotrochozoa</taxon>
        <taxon>Platyhelminthes</taxon>
        <taxon>Cestoda</taxon>
        <taxon>Eucestoda</taxon>
        <taxon>Diphyllobothriidea</taxon>
        <taxon>Diphyllobothriidae</taxon>
        <taxon>Dibothriocephalus</taxon>
    </lineage>
</organism>
<dbReference type="Proteomes" id="UP000281553">
    <property type="component" value="Unassembled WGS sequence"/>
</dbReference>
<evidence type="ECO:0000313" key="2">
    <source>
        <dbReference type="Proteomes" id="UP000281553"/>
    </source>
</evidence>
<evidence type="ECO:0008006" key="3">
    <source>
        <dbReference type="Google" id="ProtNLM"/>
    </source>
</evidence>
<proteinExistence type="predicted"/>
<dbReference type="OrthoDB" id="10253113at2759"/>
<keyword evidence="2" id="KW-1185">Reference proteome</keyword>